<dbReference type="EMBL" id="JASCXX010000006">
    <property type="protein sequence ID" value="MDI6448817.1"/>
    <property type="molecule type" value="Genomic_DNA"/>
</dbReference>
<sequence length="516" mass="53680">MSRRIVLMLAVLGFCLVPAVQAADIILISQVYDTDGDGIQDDQALEDWLVAEGHTVDVQRGNWIDLDPNKIEALNAADLIIMSRATNSGDYAGGEKVTQWNSVTTPLIQMSAYLVRNNRWNWVNSSTVANPVGAAMEAVDTDSSVFRFVPLASADPNDPNSPAVLVQAVDGTTGTGQTSLIGTLDMGNGQLIAKGADLDAAWIAVWDAGVEFYDGAGQIAGGTRMMFSAGTQEVGATPQGAFNLTADGEQLLRNAISYMLGRPLVVWVSFHAADDAPSGGAAGVGFTEAADKAYTDLLQAAGCDVVRYVQTGTPDLDVVNAADLVIISRSVNSGSFANDAATTWNNVSAPMMILGGYVLRANRMGFATGNTIPDTTGDITLTVTDPEHPIFAGIALTDGTMDNLFAGVVTYADGTLARGISIVTDTPDDEAIVLATVSAASEGTGPVGAMMIAEWPAGATLTHAGGAGTDVLAGPRLVFLTGAREADGISSETAGMYDLYEDGAQMFLNAVAYMLI</sequence>
<evidence type="ECO:0008006" key="4">
    <source>
        <dbReference type="Google" id="ProtNLM"/>
    </source>
</evidence>
<feature type="chain" id="PRO_5043936126" description="Dockerin domain-containing protein" evidence="1">
    <location>
        <begin position="23"/>
        <end position="516"/>
    </location>
</feature>
<keyword evidence="3" id="KW-1185">Reference proteome</keyword>
<comment type="caution">
    <text evidence="2">The sequence shown here is derived from an EMBL/GenBank/DDBJ whole genome shotgun (WGS) entry which is preliminary data.</text>
</comment>
<feature type="non-terminal residue" evidence="2">
    <location>
        <position position="516"/>
    </location>
</feature>
<dbReference type="RefSeq" id="WP_349244225.1">
    <property type="nucleotide sequence ID" value="NZ_JASCXX010000006.1"/>
</dbReference>
<dbReference type="Proteomes" id="UP001431776">
    <property type="component" value="Unassembled WGS sequence"/>
</dbReference>
<evidence type="ECO:0000313" key="3">
    <source>
        <dbReference type="Proteomes" id="UP001431776"/>
    </source>
</evidence>
<keyword evidence="1" id="KW-0732">Signal</keyword>
<gene>
    <name evidence="2" type="ORF">QJ522_07145</name>
</gene>
<dbReference type="AlphaFoldDB" id="A0AAW6TU15"/>
<reference evidence="2" key="1">
    <citation type="submission" date="2023-05" db="EMBL/GenBank/DDBJ databases">
        <title>Anaerotaeda fermentans gen. nov., sp. nov., a novel anaerobic planctomycete of the new family within the order Sedimentisphaerales isolated from Taman Peninsula, Russia.</title>
        <authorList>
            <person name="Khomyakova M.A."/>
            <person name="Merkel A.Y."/>
            <person name="Slobodkin A.I."/>
        </authorList>
    </citation>
    <scope>NUCLEOTIDE SEQUENCE</scope>
    <source>
        <strain evidence="2">M17dextr</strain>
    </source>
</reference>
<proteinExistence type="predicted"/>
<evidence type="ECO:0000313" key="2">
    <source>
        <dbReference type="EMBL" id="MDI6448817.1"/>
    </source>
</evidence>
<evidence type="ECO:0000256" key="1">
    <source>
        <dbReference type="SAM" id="SignalP"/>
    </source>
</evidence>
<organism evidence="2 3">
    <name type="scientific">Anaerobaca lacustris</name>
    <dbReference type="NCBI Taxonomy" id="3044600"/>
    <lineage>
        <taxon>Bacteria</taxon>
        <taxon>Pseudomonadati</taxon>
        <taxon>Planctomycetota</taxon>
        <taxon>Phycisphaerae</taxon>
        <taxon>Sedimentisphaerales</taxon>
        <taxon>Anaerobacaceae</taxon>
        <taxon>Anaerobaca</taxon>
    </lineage>
</organism>
<protein>
    <recommendedName>
        <fullName evidence="4">Dockerin domain-containing protein</fullName>
    </recommendedName>
</protein>
<name>A0AAW6TU15_9BACT</name>
<accession>A0AAW6TU15</accession>
<feature type="signal peptide" evidence="1">
    <location>
        <begin position="1"/>
        <end position="22"/>
    </location>
</feature>